<reference evidence="1 2" key="1">
    <citation type="submission" date="2014-02" db="EMBL/GenBank/DDBJ databases">
        <authorList>
            <person name="Genoscope - CEA"/>
        </authorList>
    </citation>
    <scope>NUCLEOTIDE SEQUENCE [LARGE SCALE GENOMIC DNA]</scope>
    <source>
        <strain evidence="1 2">PCC 8005</strain>
    </source>
</reference>
<protein>
    <submittedName>
        <fullName evidence="1">Uncharacterized protein</fullName>
    </submittedName>
</protein>
<proteinExistence type="predicted"/>
<accession>A0A9P1KI51</accession>
<sequence>MELRINARINLKLTLRVGLSRHVYKHGNWESRSPYLIAVNCPL</sequence>
<evidence type="ECO:0000313" key="1">
    <source>
        <dbReference type="EMBL" id="CDM96608.1"/>
    </source>
</evidence>
<evidence type="ECO:0000313" key="2">
    <source>
        <dbReference type="Proteomes" id="UP000032946"/>
    </source>
</evidence>
<organism evidence="1 2">
    <name type="scientific">Limnospira indica PCC 8005</name>
    <dbReference type="NCBI Taxonomy" id="376219"/>
    <lineage>
        <taxon>Bacteria</taxon>
        <taxon>Bacillati</taxon>
        <taxon>Cyanobacteriota</taxon>
        <taxon>Cyanophyceae</taxon>
        <taxon>Oscillatoriophycideae</taxon>
        <taxon>Oscillatoriales</taxon>
        <taxon>Sirenicapillariaceae</taxon>
        <taxon>Limnospira</taxon>
    </lineage>
</organism>
<dbReference type="AlphaFoldDB" id="A0A9P1KI51"/>
<dbReference type="Proteomes" id="UP000032946">
    <property type="component" value="Chromosome"/>
</dbReference>
<dbReference type="EMBL" id="FO818640">
    <property type="protein sequence ID" value="CDM96608.1"/>
    <property type="molecule type" value="Genomic_DNA"/>
</dbReference>
<gene>
    <name evidence="1" type="ORF">ARTHRO_41017</name>
</gene>
<name>A0A9P1KI51_9CYAN</name>
<keyword evidence="2" id="KW-1185">Reference proteome</keyword>